<reference evidence="2" key="1">
    <citation type="journal article" date="2019" name="Int. J. Syst. Evol. Microbiol.">
        <title>The Global Catalogue of Microorganisms (GCM) 10K type strain sequencing project: providing services to taxonomists for standard genome sequencing and annotation.</title>
        <authorList>
            <consortium name="The Broad Institute Genomics Platform"/>
            <consortium name="The Broad Institute Genome Sequencing Center for Infectious Disease"/>
            <person name="Wu L."/>
            <person name="Ma J."/>
        </authorList>
    </citation>
    <scope>NUCLEOTIDE SEQUENCE [LARGE SCALE GENOMIC DNA]</scope>
    <source>
        <strain evidence="2">JCM 16548</strain>
    </source>
</reference>
<organism evidence="1 2">
    <name type="scientific">Microlunatus aurantiacus</name>
    <dbReference type="NCBI Taxonomy" id="446786"/>
    <lineage>
        <taxon>Bacteria</taxon>
        <taxon>Bacillati</taxon>
        <taxon>Actinomycetota</taxon>
        <taxon>Actinomycetes</taxon>
        <taxon>Propionibacteriales</taxon>
        <taxon>Propionibacteriaceae</taxon>
        <taxon>Microlunatus</taxon>
    </lineage>
</organism>
<name>A0ABP7DB35_9ACTN</name>
<evidence type="ECO:0000313" key="2">
    <source>
        <dbReference type="Proteomes" id="UP001500051"/>
    </source>
</evidence>
<dbReference type="RefSeq" id="WP_344812243.1">
    <property type="nucleotide sequence ID" value="NZ_BAAAYX010000004.1"/>
</dbReference>
<keyword evidence="2" id="KW-1185">Reference proteome</keyword>
<gene>
    <name evidence="1" type="ORF">GCM10022204_20690</name>
</gene>
<dbReference type="Proteomes" id="UP001500051">
    <property type="component" value="Unassembled WGS sequence"/>
</dbReference>
<protein>
    <submittedName>
        <fullName evidence="1">Uncharacterized protein</fullName>
    </submittedName>
</protein>
<sequence length="191" mass="20719">MRRAIPRDKVVGIVVALACLAFSAIGLKVNEPPGFSYVDGVRAQTVAVEGAELTVGDVQVGTRLVRRGEVEAETTGMFVTVEATLAVPGSLRVNLNQSQLITEDRTYENFSSTSLVADAGFRQTQDLTFEVDPAQIDDLTLEIWYGGIVHGFYQRARIHLGITAGNADQWRRAAVGRDLEPDPYGTVEALP</sequence>
<proteinExistence type="predicted"/>
<dbReference type="EMBL" id="BAAAYX010000004">
    <property type="protein sequence ID" value="GAA3703299.1"/>
    <property type="molecule type" value="Genomic_DNA"/>
</dbReference>
<comment type="caution">
    <text evidence="1">The sequence shown here is derived from an EMBL/GenBank/DDBJ whole genome shotgun (WGS) entry which is preliminary data.</text>
</comment>
<evidence type="ECO:0000313" key="1">
    <source>
        <dbReference type="EMBL" id="GAA3703299.1"/>
    </source>
</evidence>
<accession>A0ABP7DB35</accession>